<sequence length="47" mass="5618">MADPKEKELQPQEENVEQQDKTDQDSNWNEHHRVDEEGNELEPDDIK</sequence>
<dbReference type="EMBL" id="FOJM01000013">
    <property type="protein sequence ID" value="SFA54414.1"/>
    <property type="molecule type" value="Genomic_DNA"/>
</dbReference>
<feature type="compositionally biased region" description="Acidic residues" evidence="1">
    <location>
        <begin position="37"/>
        <end position="47"/>
    </location>
</feature>
<feature type="compositionally biased region" description="Basic and acidic residues" evidence="1">
    <location>
        <begin position="18"/>
        <end position="36"/>
    </location>
</feature>
<evidence type="ECO:0000313" key="2">
    <source>
        <dbReference type="EMBL" id="SFA54414.1"/>
    </source>
</evidence>
<gene>
    <name evidence="2" type="ORF">SAMN04488511_113123</name>
</gene>
<evidence type="ECO:0000256" key="1">
    <source>
        <dbReference type="SAM" id="MobiDB-lite"/>
    </source>
</evidence>
<organism evidence="2 3">
    <name type="scientific">Pedobacter suwonensis</name>
    <dbReference type="NCBI Taxonomy" id="332999"/>
    <lineage>
        <taxon>Bacteria</taxon>
        <taxon>Pseudomonadati</taxon>
        <taxon>Bacteroidota</taxon>
        <taxon>Sphingobacteriia</taxon>
        <taxon>Sphingobacteriales</taxon>
        <taxon>Sphingobacteriaceae</taxon>
        <taxon>Pedobacter</taxon>
    </lineage>
</organism>
<feature type="compositionally biased region" description="Basic and acidic residues" evidence="1">
    <location>
        <begin position="1"/>
        <end position="10"/>
    </location>
</feature>
<evidence type="ECO:0000313" key="3">
    <source>
        <dbReference type="Proteomes" id="UP000198836"/>
    </source>
</evidence>
<accession>A0A1I0TRJ6</accession>
<proteinExistence type="predicted"/>
<dbReference type="STRING" id="332999.SAMN04488511_113123"/>
<name>A0A1I0TRJ6_9SPHI</name>
<feature type="region of interest" description="Disordered" evidence="1">
    <location>
        <begin position="1"/>
        <end position="47"/>
    </location>
</feature>
<protein>
    <submittedName>
        <fullName evidence="2">Uncharacterized protein</fullName>
    </submittedName>
</protein>
<keyword evidence="3" id="KW-1185">Reference proteome</keyword>
<dbReference type="AlphaFoldDB" id="A0A1I0TRJ6"/>
<reference evidence="3" key="1">
    <citation type="submission" date="2016-10" db="EMBL/GenBank/DDBJ databases">
        <authorList>
            <person name="Varghese N."/>
            <person name="Submissions S."/>
        </authorList>
    </citation>
    <scope>NUCLEOTIDE SEQUENCE [LARGE SCALE GENOMIC DNA]</scope>
    <source>
        <strain evidence="3">DSM 18130</strain>
    </source>
</reference>
<dbReference type="OrthoDB" id="773240at2"/>
<dbReference type="RefSeq" id="WP_159435264.1">
    <property type="nucleotide sequence ID" value="NZ_FOJM01000013.1"/>
</dbReference>
<dbReference type="Proteomes" id="UP000198836">
    <property type="component" value="Unassembled WGS sequence"/>
</dbReference>